<evidence type="ECO:0000256" key="3">
    <source>
        <dbReference type="SAM" id="MobiDB-lite"/>
    </source>
</evidence>
<dbReference type="GO" id="GO:0008175">
    <property type="term" value="F:tRNA methyltransferase activity"/>
    <property type="evidence" value="ECO:0007669"/>
    <property type="project" value="TreeGrafter"/>
</dbReference>
<proteinExistence type="inferred from homology"/>
<feature type="region of interest" description="Disordered" evidence="3">
    <location>
        <begin position="123"/>
        <end position="144"/>
    </location>
</feature>
<keyword evidence="6" id="KW-1185">Reference proteome</keyword>
<feature type="compositionally biased region" description="Basic and acidic residues" evidence="3">
    <location>
        <begin position="135"/>
        <end position="144"/>
    </location>
</feature>
<name>A0AAN7HPN4_9PEZI</name>
<comment type="similarity">
    <text evidence="2">Belongs to the class I-like SAM-binding methyltransferase superfamily. TRM5/TYW2 family.</text>
</comment>
<dbReference type="PIRSF" id="PIRSF038972">
    <property type="entry name" value="Trm12"/>
    <property type="match status" value="1"/>
</dbReference>
<comment type="pathway">
    <text evidence="2">tRNA modification; wybutosine-tRNA(Phe) biosynthesis.</text>
</comment>
<dbReference type="GO" id="GO:0005737">
    <property type="term" value="C:cytoplasm"/>
    <property type="evidence" value="ECO:0007669"/>
    <property type="project" value="UniProtKB-SubCell"/>
</dbReference>
<dbReference type="Gene3D" id="3.40.50.150">
    <property type="entry name" value="Vaccinia Virus protein VP39"/>
    <property type="match status" value="1"/>
</dbReference>
<feature type="region of interest" description="Disordered" evidence="3">
    <location>
        <begin position="210"/>
        <end position="233"/>
    </location>
</feature>
<comment type="subcellular location">
    <subcellularLocation>
        <location evidence="2">Cytoplasm</location>
    </subcellularLocation>
</comment>
<accession>A0AAN7HPN4</accession>
<evidence type="ECO:0000313" key="5">
    <source>
        <dbReference type="EMBL" id="KAK4246964.1"/>
    </source>
</evidence>
<dbReference type="GO" id="GO:0008757">
    <property type="term" value="F:S-adenosylmethionine-dependent methyltransferase activity"/>
    <property type="evidence" value="ECO:0007669"/>
    <property type="project" value="InterPro"/>
</dbReference>
<evidence type="ECO:0000313" key="6">
    <source>
        <dbReference type="Proteomes" id="UP001303647"/>
    </source>
</evidence>
<keyword evidence="2" id="KW-0819">tRNA processing</keyword>
<evidence type="ECO:0000256" key="1">
    <source>
        <dbReference type="ARBA" id="ARBA00049400"/>
    </source>
</evidence>
<evidence type="ECO:0000256" key="2">
    <source>
        <dbReference type="PIRNR" id="PIRNR038972"/>
    </source>
</evidence>
<dbReference type="PROSITE" id="PS51684">
    <property type="entry name" value="SAM_MT_TRM5_TYW2"/>
    <property type="match status" value="1"/>
</dbReference>
<reference evidence="5" key="1">
    <citation type="journal article" date="2023" name="Mol. Phylogenet. Evol.">
        <title>Genome-scale phylogeny and comparative genomics of the fungal order Sordariales.</title>
        <authorList>
            <person name="Hensen N."/>
            <person name="Bonometti L."/>
            <person name="Westerberg I."/>
            <person name="Brannstrom I.O."/>
            <person name="Guillou S."/>
            <person name="Cros-Aarteil S."/>
            <person name="Calhoun S."/>
            <person name="Haridas S."/>
            <person name="Kuo A."/>
            <person name="Mondo S."/>
            <person name="Pangilinan J."/>
            <person name="Riley R."/>
            <person name="LaButti K."/>
            <person name="Andreopoulos B."/>
            <person name="Lipzen A."/>
            <person name="Chen C."/>
            <person name="Yan M."/>
            <person name="Daum C."/>
            <person name="Ng V."/>
            <person name="Clum A."/>
            <person name="Steindorff A."/>
            <person name="Ohm R.A."/>
            <person name="Martin F."/>
            <person name="Silar P."/>
            <person name="Natvig D.O."/>
            <person name="Lalanne C."/>
            <person name="Gautier V."/>
            <person name="Ament-Velasquez S.L."/>
            <person name="Kruys A."/>
            <person name="Hutchinson M.I."/>
            <person name="Powell A.J."/>
            <person name="Barry K."/>
            <person name="Miller A.N."/>
            <person name="Grigoriev I.V."/>
            <person name="Debuchy R."/>
            <person name="Gladieux P."/>
            <person name="Hiltunen Thoren M."/>
            <person name="Johannesson H."/>
        </authorList>
    </citation>
    <scope>NUCLEOTIDE SEQUENCE</scope>
    <source>
        <strain evidence="5">CBS 359.72</strain>
    </source>
</reference>
<dbReference type="EMBL" id="MU857663">
    <property type="protein sequence ID" value="KAK4246964.1"/>
    <property type="molecule type" value="Genomic_DNA"/>
</dbReference>
<keyword evidence="2" id="KW-0808">Transferase</keyword>
<feature type="compositionally biased region" description="Gly residues" evidence="3">
    <location>
        <begin position="406"/>
        <end position="423"/>
    </location>
</feature>
<feature type="domain" description="SAM-dependent methyltransferase TRM5/TYW2-type" evidence="4">
    <location>
        <begin position="114"/>
        <end position="497"/>
    </location>
</feature>
<reference evidence="5" key="2">
    <citation type="submission" date="2023-05" db="EMBL/GenBank/DDBJ databases">
        <authorList>
            <consortium name="Lawrence Berkeley National Laboratory"/>
            <person name="Steindorff A."/>
            <person name="Hensen N."/>
            <person name="Bonometti L."/>
            <person name="Westerberg I."/>
            <person name="Brannstrom I.O."/>
            <person name="Guillou S."/>
            <person name="Cros-Aarteil S."/>
            <person name="Calhoun S."/>
            <person name="Haridas S."/>
            <person name="Kuo A."/>
            <person name="Mondo S."/>
            <person name="Pangilinan J."/>
            <person name="Riley R."/>
            <person name="Labutti K."/>
            <person name="Andreopoulos B."/>
            <person name="Lipzen A."/>
            <person name="Chen C."/>
            <person name="Yanf M."/>
            <person name="Daum C."/>
            <person name="Ng V."/>
            <person name="Clum A."/>
            <person name="Ohm R."/>
            <person name="Martin F."/>
            <person name="Silar P."/>
            <person name="Natvig D."/>
            <person name="Lalanne C."/>
            <person name="Gautier V."/>
            <person name="Ament-Velasquez S.L."/>
            <person name="Kruys A."/>
            <person name="Hutchinson M.I."/>
            <person name="Powell A.J."/>
            <person name="Barry K."/>
            <person name="Miller A.N."/>
            <person name="Grigoriev I.V."/>
            <person name="Debuchy R."/>
            <person name="Gladieux P."/>
            <person name="Thoren M.H."/>
            <person name="Johannesson H."/>
        </authorList>
    </citation>
    <scope>NUCLEOTIDE SEQUENCE</scope>
    <source>
        <strain evidence="5">CBS 359.72</strain>
    </source>
</reference>
<evidence type="ECO:0000259" key="4">
    <source>
        <dbReference type="PROSITE" id="PS51684"/>
    </source>
</evidence>
<keyword evidence="2" id="KW-0949">S-adenosyl-L-methionine</keyword>
<comment type="catalytic activity">
    <reaction evidence="1">
        <text>4-demethylwyosine(37) in tRNA(Phe) + S-adenosyl-L-methionine = 4-demethyl-7-[(3S)-3-amino-3-carboxypropyl]wyosine(37) in tRNA(Phe) + S-methyl-5'-thioadenosine + H(+)</text>
        <dbReference type="Rhea" id="RHEA:36355"/>
        <dbReference type="Rhea" id="RHEA-COMP:10164"/>
        <dbReference type="Rhea" id="RHEA-COMP:10378"/>
        <dbReference type="ChEBI" id="CHEBI:15378"/>
        <dbReference type="ChEBI" id="CHEBI:17509"/>
        <dbReference type="ChEBI" id="CHEBI:59789"/>
        <dbReference type="ChEBI" id="CHEBI:64315"/>
        <dbReference type="ChEBI" id="CHEBI:73550"/>
        <dbReference type="EC" id="2.5.1.114"/>
    </reaction>
</comment>
<dbReference type="GO" id="GO:0102522">
    <property type="term" value="F:tRNA 4-demethylwyosine alpha-amino-alpha-carboxypropyltransferase activity"/>
    <property type="evidence" value="ECO:0007669"/>
    <property type="project" value="UniProtKB-EC"/>
</dbReference>
<dbReference type="GO" id="GO:0031591">
    <property type="term" value="P:wybutosine biosynthetic process"/>
    <property type="evidence" value="ECO:0007669"/>
    <property type="project" value="InterPro"/>
</dbReference>
<dbReference type="GO" id="GO:0030488">
    <property type="term" value="P:tRNA methylation"/>
    <property type="evidence" value="ECO:0007669"/>
    <property type="project" value="TreeGrafter"/>
</dbReference>
<comment type="function">
    <text evidence="2">S-adenosyl-L-methionine-dependent transferase that acts as a component of the wybutosine biosynthesis pathway. Wybutosine is a hyper modified guanosine with a tricyclic base found at the 3'-position adjacent to the anticodon of eukaryotic phenylalanine tRNA. Catalyzes the transfer of the alpha-amino-alpha-carboxypropyl (acp) group from S-adenosyl-L-methionine to the C-7 position of 4-demethylwyosine (imG-14) to produce wybutosine-86.</text>
</comment>
<dbReference type="PANTHER" id="PTHR23245:SF25">
    <property type="entry name" value="TRNA WYBUTOSINE-SYNTHESIZING PROTEIN 2 HOMOLOG"/>
    <property type="match status" value="1"/>
</dbReference>
<dbReference type="InterPro" id="IPR029063">
    <property type="entry name" value="SAM-dependent_MTases_sf"/>
</dbReference>
<dbReference type="PANTHER" id="PTHR23245">
    <property type="entry name" value="TRNA METHYLTRANSFERASE"/>
    <property type="match status" value="1"/>
</dbReference>
<dbReference type="SUPFAM" id="SSF53335">
    <property type="entry name" value="S-adenosyl-L-methionine-dependent methyltransferases"/>
    <property type="match status" value="1"/>
</dbReference>
<dbReference type="InterPro" id="IPR026274">
    <property type="entry name" value="tRNA_wybutosine_synth_prot_2"/>
</dbReference>
<feature type="compositionally biased region" description="Basic and acidic residues" evidence="3">
    <location>
        <begin position="218"/>
        <end position="229"/>
    </location>
</feature>
<dbReference type="InterPro" id="IPR030382">
    <property type="entry name" value="MeTrfase_TRM5/TYW2"/>
</dbReference>
<feature type="region of interest" description="Disordered" evidence="3">
    <location>
        <begin position="406"/>
        <end position="425"/>
    </location>
</feature>
<feature type="region of interest" description="Disordered" evidence="3">
    <location>
        <begin position="314"/>
        <end position="336"/>
    </location>
</feature>
<keyword evidence="2" id="KW-0963">Cytoplasm</keyword>
<gene>
    <name evidence="5" type="ORF">C7999DRAFT_32648</name>
</gene>
<keyword evidence="5" id="KW-0489">Methyltransferase</keyword>
<comment type="caution">
    <text evidence="5">The sequence shown here is derived from an EMBL/GenBank/DDBJ whole genome shotgun (WGS) entry which is preliminary data.</text>
</comment>
<dbReference type="Proteomes" id="UP001303647">
    <property type="component" value="Unassembled WGS sequence"/>
</dbReference>
<organism evidence="5 6">
    <name type="scientific">Corynascus novoguineensis</name>
    <dbReference type="NCBI Taxonomy" id="1126955"/>
    <lineage>
        <taxon>Eukaryota</taxon>
        <taxon>Fungi</taxon>
        <taxon>Dikarya</taxon>
        <taxon>Ascomycota</taxon>
        <taxon>Pezizomycotina</taxon>
        <taxon>Sordariomycetes</taxon>
        <taxon>Sordariomycetidae</taxon>
        <taxon>Sordariales</taxon>
        <taxon>Chaetomiaceae</taxon>
        <taxon>Corynascus</taxon>
    </lineage>
</organism>
<dbReference type="AlphaFoldDB" id="A0AAN7HPN4"/>
<sequence length="502" mass="54644">MDRPPKQKKNVIQTAVSSWLDSLPPTLLQSVAGNLSIDPGKDQHDTEQLLLSSVPKRWVIYEPMVLLPSGSFTTFCWLALLSSLDLSQKEALWTAILRQLSPSNKPPLTHLAINEGIPLHLSSQPLVTEGDNPEPADRKEENRLRSPTRLHPLHGFFGNPSSSSNPTPSDFDAALWVTTKQNGLVQTWAPLHTMFSRGNVKEKARLLTFPQPKPQPTQDHHDNAPRREATQPAAAGAATVLQGGKGRLKKKEGNVRWKKYAVDLYAGIGYFVLSYARLGLRVLCWELNPWSVEGLRRGAAANGFSVRVVVAAPPPPPTPSSSSSSSSPPPLFSTGKEGDCINTDWEDVLAGREQIVVFLEDNRHAADRIRVWRERKVEMEVVHVNCGFLPSSKPVWRDAWDMIMGGGSGGGGGGGGGGSGGGEGEGKAWLHLHENVGVADIEARRAGIQELFDSWATEEDQTEGSEGRKTAKVEHVELVKTYAPGVWHCVFDVSITRSSAGG</sequence>
<protein>
    <recommendedName>
        <fullName evidence="2">tRNA wybutosine-synthesizing protein 2</fullName>
        <shortName evidence="2">tRNA-yW-synthesizing protein 2</shortName>
    </recommendedName>
    <alternativeName>
        <fullName evidence="2">tRNA(Phe) (4-demethylwyosine(37)-C(7)) aminocarboxypropyltransferase</fullName>
    </alternativeName>
</protein>